<dbReference type="KEGG" id="pdis:D8B20_16060"/>
<accession>A0A518XGG9</accession>
<dbReference type="InterPro" id="IPR057522">
    <property type="entry name" value="HofO_C"/>
</dbReference>
<protein>
    <recommendedName>
        <fullName evidence="2">DNA utilization protein HofO C-terminal domain-containing protein</fullName>
    </recommendedName>
</protein>
<dbReference type="AlphaFoldDB" id="A0A518XGG9"/>
<keyword evidence="4" id="KW-1185">Reference proteome</keyword>
<feature type="domain" description="DNA utilization protein HofO C-terminal" evidence="2">
    <location>
        <begin position="92"/>
        <end position="162"/>
    </location>
</feature>
<reference evidence="3 4" key="1">
    <citation type="submission" date="2018-10" db="EMBL/GenBank/DDBJ databases">
        <title>Genome Sequencing of Pantoea dispersa DSM 32899.</title>
        <authorList>
            <person name="Nawrath M."/>
            <person name="Ottenheim C."/>
            <person name="Wilm A."/>
            <person name="Zimmermann W."/>
            <person name="Wu J.C."/>
        </authorList>
    </citation>
    <scope>NUCLEOTIDE SEQUENCE [LARGE SCALE GENOMIC DNA]</scope>
    <source>
        <strain evidence="3 4">DSM 32899</strain>
    </source>
</reference>
<gene>
    <name evidence="3" type="ORF">D8B20_16060</name>
</gene>
<dbReference type="OrthoDB" id="6546957at2"/>
<dbReference type="EMBL" id="CP032702">
    <property type="protein sequence ID" value="QDY43298.1"/>
    <property type="molecule type" value="Genomic_DNA"/>
</dbReference>
<name>A0A518XGG9_9GAMM</name>
<keyword evidence="1" id="KW-0472">Membrane</keyword>
<evidence type="ECO:0000256" key="1">
    <source>
        <dbReference type="SAM" id="Phobius"/>
    </source>
</evidence>
<evidence type="ECO:0000313" key="4">
    <source>
        <dbReference type="Proteomes" id="UP000319411"/>
    </source>
</evidence>
<dbReference type="RefSeq" id="WP_145889819.1">
    <property type="nucleotide sequence ID" value="NZ_CP032702.1"/>
</dbReference>
<sequence length="164" mass="18757">MSDALQRWLALPPWWRISTLAGIAMLILLLAWWGLLRPQQQVRQTQQRLLTEKRQQQHSYQKQLASRPSIATLRAEIDRLEQSALPARARQSLEQLVAARGHLLESWQPDSQPPQLALQLSWPEFVPLFAALAETALPVPQRFQLESRAGRLSAQLWLEADDAS</sequence>
<feature type="transmembrane region" description="Helical" evidence="1">
    <location>
        <begin position="14"/>
        <end position="36"/>
    </location>
</feature>
<evidence type="ECO:0000313" key="3">
    <source>
        <dbReference type="EMBL" id="QDY43298.1"/>
    </source>
</evidence>
<evidence type="ECO:0000259" key="2">
    <source>
        <dbReference type="Pfam" id="PF25319"/>
    </source>
</evidence>
<organism evidence="3 4">
    <name type="scientific">Candidatus Pantoea soli</name>
    <dbReference type="NCBI Taxonomy" id="3098669"/>
    <lineage>
        <taxon>Bacteria</taxon>
        <taxon>Pseudomonadati</taxon>
        <taxon>Pseudomonadota</taxon>
        <taxon>Gammaproteobacteria</taxon>
        <taxon>Enterobacterales</taxon>
        <taxon>Erwiniaceae</taxon>
        <taxon>Pantoea</taxon>
    </lineage>
</organism>
<dbReference type="Proteomes" id="UP000319411">
    <property type="component" value="Chromosome"/>
</dbReference>
<dbReference type="Pfam" id="PF25319">
    <property type="entry name" value="HofO"/>
    <property type="match status" value="1"/>
</dbReference>
<keyword evidence="1" id="KW-0812">Transmembrane</keyword>
<proteinExistence type="predicted"/>
<keyword evidence="1" id="KW-1133">Transmembrane helix</keyword>